<keyword evidence="2" id="KW-1133">Transmembrane helix</keyword>
<keyword evidence="2" id="KW-0472">Membrane</keyword>
<feature type="compositionally biased region" description="Polar residues" evidence="1">
    <location>
        <begin position="1"/>
        <end position="10"/>
    </location>
</feature>
<dbReference type="Proteomes" id="UP000620046">
    <property type="component" value="Unassembled WGS sequence"/>
</dbReference>
<evidence type="ECO:0000256" key="2">
    <source>
        <dbReference type="SAM" id="Phobius"/>
    </source>
</evidence>
<dbReference type="CDD" id="cd00060">
    <property type="entry name" value="FHA"/>
    <property type="match status" value="1"/>
</dbReference>
<accession>A0ABQ1G7M9</accession>
<dbReference type="InterPro" id="IPR050923">
    <property type="entry name" value="Cell_Proc_Reg/RNA_Proc"/>
</dbReference>
<dbReference type="PANTHER" id="PTHR23308">
    <property type="entry name" value="NUCLEAR INHIBITOR OF PROTEIN PHOSPHATASE-1"/>
    <property type="match status" value="1"/>
</dbReference>
<name>A0ABQ1G7M9_9GAMM</name>
<organism evidence="4 5">
    <name type="scientific">Dyella nitratireducens</name>
    <dbReference type="NCBI Taxonomy" id="1849580"/>
    <lineage>
        <taxon>Bacteria</taxon>
        <taxon>Pseudomonadati</taxon>
        <taxon>Pseudomonadota</taxon>
        <taxon>Gammaproteobacteria</taxon>
        <taxon>Lysobacterales</taxon>
        <taxon>Rhodanobacteraceae</taxon>
        <taxon>Dyella</taxon>
    </lineage>
</organism>
<sequence length="175" mass="19183">MSMNTGQPQPTKAGKLRAGPQGTQLLSAAEIQQLALDDTPASDGRATSREPVLEGTQGPLKGQRYTLRQGRQTIGRRVDNDIVINDPSVSATHAWIVNQHGHYVLMNTLSTNGTFVNDKRIHETVLVHADRVRFGQAEFSFLTHEHHKPKGQLFGYAAAALLGLLVLAGLTWWIL</sequence>
<evidence type="ECO:0000313" key="4">
    <source>
        <dbReference type="EMBL" id="GGA38368.1"/>
    </source>
</evidence>
<feature type="region of interest" description="Disordered" evidence="1">
    <location>
        <begin position="1"/>
        <end position="58"/>
    </location>
</feature>
<dbReference type="PROSITE" id="PS50006">
    <property type="entry name" value="FHA_DOMAIN"/>
    <property type="match status" value="1"/>
</dbReference>
<dbReference type="Pfam" id="PF00498">
    <property type="entry name" value="FHA"/>
    <property type="match status" value="1"/>
</dbReference>
<dbReference type="SMART" id="SM00240">
    <property type="entry name" value="FHA"/>
    <property type="match status" value="1"/>
</dbReference>
<evidence type="ECO:0000259" key="3">
    <source>
        <dbReference type="PROSITE" id="PS50006"/>
    </source>
</evidence>
<feature type="domain" description="FHA" evidence="3">
    <location>
        <begin position="72"/>
        <end position="121"/>
    </location>
</feature>
<keyword evidence="5" id="KW-1185">Reference proteome</keyword>
<feature type="transmembrane region" description="Helical" evidence="2">
    <location>
        <begin position="153"/>
        <end position="174"/>
    </location>
</feature>
<gene>
    <name evidence="4" type="ORF">GCM10010981_29440</name>
</gene>
<dbReference type="InterPro" id="IPR000253">
    <property type="entry name" value="FHA_dom"/>
</dbReference>
<dbReference type="SUPFAM" id="SSF49879">
    <property type="entry name" value="SMAD/FHA domain"/>
    <property type="match status" value="1"/>
</dbReference>
<evidence type="ECO:0000256" key="1">
    <source>
        <dbReference type="SAM" id="MobiDB-lite"/>
    </source>
</evidence>
<dbReference type="EMBL" id="BMJA01000002">
    <property type="protein sequence ID" value="GGA38368.1"/>
    <property type="molecule type" value="Genomic_DNA"/>
</dbReference>
<dbReference type="Gene3D" id="2.60.200.20">
    <property type="match status" value="1"/>
</dbReference>
<evidence type="ECO:0000313" key="5">
    <source>
        <dbReference type="Proteomes" id="UP000620046"/>
    </source>
</evidence>
<dbReference type="RefSeq" id="WP_229720842.1">
    <property type="nucleotide sequence ID" value="NZ_BMJA01000002.1"/>
</dbReference>
<dbReference type="InterPro" id="IPR008984">
    <property type="entry name" value="SMAD_FHA_dom_sf"/>
</dbReference>
<comment type="caution">
    <text evidence="4">The sequence shown here is derived from an EMBL/GenBank/DDBJ whole genome shotgun (WGS) entry which is preliminary data.</text>
</comment>
<keyword evidence="2" id="KW-0812">Transmembrane</keyword>
<reference evidence="5" key="1">
    <citation type="journal article" date="2019" name="Int. J. Syst. Evol. Microbiol.">
        <title>The Global Catalogue of Microorganisms (GCM) 10K type strain sequencing project: providing services to taxonomists for standard genome sequencing and annotation.</title>
        <authorList>
            <consortium name="The Broad Institute Genomics Platform"/>
            <consortium name="The Broad Institute Genome Sequencing Center for Infectious Disease"/>
            <person name="Wu L."/>
            <person name="Ma J."/>
        </authorList>
    </citation>
    <scope>NUCLEOTIDE SEQUENCE [LARGE SCALE GENOMIC DNA]</scope>
    <source>
        <strain evidence="5">CGMCC 1.15439</strain>
    </source>
</reference>
<protein>
    <recommendedName>
        <fullName evidence="3">FHA domain-containing protein</fullName>
    </recommendedName>
</protein>
<proteinExistence type="predicted"/>